<keyword evidence="2" id="KW-0645">Protease</keyword>
<evidence type="ECO:0000313" key="8">
    <source>
        <dbReference type="Proteomes" id="UP000886595"/>
    </source>
</evidence>
<evidence type="ECO:0000256" key="3">
    <source>
        <dbReference type="ARBA" id="ARBA00022801"/>
    </source>
</evidence>
<dbReference type="InterPro" id="IPR003653">
    <property type="entry name" value="Peptidase_C48_C"/>
</dbReference>
<feature type="region of interest" description="Disordered" evidence="4">
    <location>
        <begin position="304"/>
        <end position="331"/>
    </location>
</feature>
<proteinExistence type="inferred from homology"/>
<feature type="compositionally biased region" description="Polar residues" evidence="4">
    <location>
        <begin position="418"/>
        <end position="429"/>
    </location>
</feature>
<evidence type="ECO:0000256" key="2">
    <source>
        <dbReference type="ARBA" id="ARBA00022670"/>
    </source>
</evidence>
<evidence type="ECO:0000259" key="6">
    <source>
        <dbReference type="Pfam" id="PF09331"/>
    </source>
</evidence>
<organism evidence="7 8">
    <name type="scientific">Brassica carinata</name>
    <name type="common">Ethiopian mustard</name>
    <name type="synonym">Abyssinian cabbage</name>
    <dbReference type="NCBI Taxonomy" id="52824"/>
    <lineage>
        <taxon>Eukaryota</taxon>
        <taxon>Viridiplantae</taxon>
        <taxon>Streptophyta</taxon>
        <taxon>Embryophyta</taxon>
        <taxon>Tracheophyta</taxon>
        <taxon>Spermatophyta</taxon>
        <taxon>Magnoliopsida</taxon>
        <taxon>eudicotyledons</taxon>
        <taxon>Gunneridae</taxon>
        <taxon>Pentapetalae</taxon>
        <taxon>rosids</taxon>
        <taxon>malvids</taxon>
        <taxon>Brassicales</taxon>
        <taxon>Brassicaceae</taxon>
        <taxon>Brassiceae</taxon>
        <taxon>Brassica</taxon>
    </lineage>
</organism>
<feature type="compositionally biased region" description="Basic and acidic residues" evidence="4">
    <location>
        <begin position="305"/>
        <end position="316"/>
    </location>
</feature>
<dbReference type="AlphaFoldDB" id="A0A8X7S868"/>
<dbReference type="PANTHER" id="PTHR48449">
    <property type="entry name" value="DUF1985 DOMAIN-CONTAINING PROTEIN"/>
    <property type="match status" value="1"/>
</dbReference>
<feature type="compositionally biased region" description="Polar residues" evidence="4">
    <location>
        <begin position="446"/>
        <end position="461"/>
    </location>
</feature>
<reference evidence="7 8" key="1">
    <citation type="submission" date="2020-02" db="EMBL/GenBank/DDBJ databases">
        <authorList>
            <person name="Ma Q."/>
            <person name="Huang Y."/>
            <person name="Song X."/>
            <person name="Pei D."/>
        </authorList>
    </citation>
    <scope>NUCLEOTIDE SEQUENCE [LARGE SCALE GENOMIC DNA]</scope>
    <source>
        <strain evidence="7">Sxm20200214</strain>
        <tissue evidence="7">Leaf</tissue>
    </source>
</reference>
<gene>
    <name evidence="7" type="ORF">Bca52824_030173</name>
</gene>
<feature type="region of interest" description="Disordered" evidence="4">
    <location>
        <begin position="551"/>
        <end position="617"/>
    </location>
</feature>
<accession>A0A8X7S868</accession>
<dbReference type="OrthoDB" id="1111007at2759"/>
<evidence type="ECO:0008006" key="9">
    <source>
        <dbReference type="Google" id="ProtNLM"/>
    </source>
</evidence>
<feature type="region of interest" description="Disordered" evidence="4">
    <location>
        <begin position="418"/>
        <end position="464"/>
    </location>
</feature>
<comment type="caution">
    <text evidence="7">The sequence shown here is derived from an EMBL/GenBank/DDBJ whole genome shotgun (WGS) entry which is preliminary data.</text>
</comment>
<dbReference type="InterPro" id="IPR015410">
    <property type="entry name" value="DUF1985"/>
</dbReference>
<evidence type="ECO:0000256" key="4">
    <source>
        <dbReference type="SAM" id="MobiDB-lite"/>
    </source>
</evidence>
<dbReference type="Pfam" id="PF09331">
    <property type="entry name" value="DUF1985"/>
    <property type="match status" value="1"/>
</dbReference>
<keyword evidence="3" id="KW-0378">Hydrolase</keyword>
<dbReference type="GO" id="GO:0008234">
    <property type="term" value="F:cysteine-type peptidase activity"/>
    <property type="evidence" value="ECO:0007669"/>
    <property type="project" value="InterPro"/>
</dbReference>
<feature type="compositionally biased region" description="Polar residues" evidence="4">
    <location>
        <begin position="551"/>
        <end position="562"/>
    </location>
</feature>
<feature type="compositionally biased region" description="Basic and acidic residues" evidence="4">
    <location>
        <begin position="568"/>
        <end position="589"/>
    </location>
</feature>
<feature type="domain" description="DUF1985" evidence="6">
    <location>
        <begin position="87"/>
        <end position="200"/>
    </location>
</feature>
<feature type="domain" description="Ubiquitin-like protease family profile" evidence="5">
    <location>
        <begin position="699"/>
        <end position="796"/>
    </location>
</feature>
<dbReference type="EMBL" id="JAAMPC010000007">
    <property type="protein sequence ID" value="KAG2301522.1"/>
    <property type="molecule type" value="Genomic_DNA"/>
</dbReference>
<evidence type="ECO:0000256" key="1">
    <source>
        <dbReference type="ARBA" id="ARBA00005234"/>
    </source>
</evidence>
<dbReference type="InterPro" id="IPR038765">
    <property type="entry name" value="Papain-like_cys_pep_sf"/>
</dbReference>
<keyword evidence="8" id="KW-1185">Reference proteome</keyword>
<comment type="similarity">
    <text evidence="1">Belongs to the peptidase C48 family.</text>
</comment>
<dbReference type="SUPFAM" id="SSF54001">
    <property type="entry name" value="Cysteine proteinases"/>
    <property type="match status" value="1"/>
</dbReference>
<dbReference type="PANTHER" id="PTHR48449:SF2">
    <property type="entry name" value="UBIQUITIN-LIKE PROTEASE FAMILY PROFILE DOMAIN-CONTAINING PROTEIN"/>
    <property type="match status" value="1"/>
</dbReference>
<sequence>MVDSRLVDHSEDILDGNEVDLPPMMFADGEEPVGVRVLTYQSSRSINTILNALNEDEIRYLRESSFGKLVDIAEKPAFSGRFARYLLSRQLKVEKKHEAWFRFAGKPIRFSLREFAIVTGLPCGELPKNQKLKKKKNINEKPYWPELFGSMEEMRVSRAVKMLRKKTVTAPDIRIKLACLAIVSSVLLSTNLKMKMLKEDEISLSQNTIALKGFALALQLVIVEAYPVRKTMKKTLNPAHAREVDRKAEVEVSSIIPEDPQRPVNESVLVWTDEVLDIKVDNLVKLIYQNFVFGKDMFKGGATKSDVEKMREDSKNVGKKKQTRENERQSVVADDGKLASMVLALMKPEIQRIDGNVSAGIASMKKLASSSVQYKDDVIATVSVMINEMKSDILRFLAGGNTDAASHGHDISISAGNVSKTGYTKQPNGQCEGGNGDVASEGHHISPSTGNASKPGSSKQPTVLGEDENANTIEDVLVNLSHYSTPPGSPNKVAASIAVSHEENSSVARSGRLGKVKPQLNPVSREDNEGTDTLSHHEKITLPAVSFPLNTNNGVTSTSRQSGPVAYSRHEMSPHSGHSETHIRRRSDIEQPSFSLGMTQDKVASPSPQDDGMGENETELGEATHHDAHISRKSKRMRIVPPYLLTGYQCGSAILNRAREGQLCGATYYEISVIREKYVRLWAILKKPCCQSFTPATRYYLPFCIGKQHWIGLCLDFNASKLYVFDCNVGLTAESAICKELLPISEMFPLLLKQCGVSVAGVDTPLVVERIQGVAQNQNPADSAITTTLLIQTHSLFGTDPCLAITPSVIADEAHRAAVMVYEFHAKL</sequence>
<evidence type="ECO:0000313" key="7">
    <source>
        <dbReference type="EMBL" id="KAG2301522.1"/>
    </source>
</evidence>
<name>A0A8X7S868_BRACI</name>
<dbReference type="Proteomes" id="UP000886595">
    <property type="component" value="Unassembled WGS sequence"/>
</dbReference>
<dbReference type="GO" id="GO:0006508">
    <property type="term" value="P:proteolysis"/>
    <property type="evidence" value="ECO:0007669"/>
    <property type="project" value="UniProtKB-KW"/>
</dbReference>
<dbReference type="Pfam" id="PF02902">
    <property type="entry name" value="Peptidase_C48"/>
    <property type="match status" value="1"/>
</dbReference>
<evidence type="ECO:0000259" key="5">
    <source>
        <dbReference type="Pfam" id="PF02902"/>
    </source>
</evidence>
<protein>
    <recommendedName>
        <fullName evidence="9">Ubiquitin-like protease family profile domain-containing protein</fullName>
    </recommendedName>
</protein>